<keyword evidence="3" id="KW-0597">Phosphoprotein</keyword>
<dbReference type="AlphaFoldDB" id="A0A210PEW0"/>
<dbReference type="OrthoDB" id="10050565at2759"/>
<dbReference type="CDD" id="cd21544">
    <property type="entry name" value="SPOC_RBM15-like"/>
    <property type="match status" value="1"/>
</dbReference>
<keyword evidence="8" id="KW-0539">Nucleus</keyword>
<dbReference type="PROSITE" id="PS50102">
    <property type="entry name" value="RRM"/>
    <property type="match status" value="2"/>
</dbReference>
<evidence type="ECO:0000256" key="6">
    <source>
        <dbReference type="ARBA" id="ARBA00023054"/>
    </source>
</evidence>
<dbReference type="PROSITE" id="PS50917">
    <property type="entry name" value="SPOC"/>
    <property type="match status" value="1"/>
</dbReference>
<comment type="subcellular location">
    <subcellularLocation>
        <location evidence="1">Nucleus</location>
    </subcellularLocation>
</comment>
<evidence type="ECO:0000259" key="12">
    <source>
        <dbReference type="PROSITE" id="PS50917"/>
    </source>
</evidence>
<dbReference type="InterPro" id="IPR016194">
    <property type="entry name" value="SPOC-like_C_dom_sf"/>
</dbReference>
<dbReference type="InterPro" id="IPR000504">
    <property type="entry name" value="RRM_dom"/>
</dbReference>
<dbReference type="EMBL" id="NEDP02076743">
    <property type="protein sequence ID" value="OWF35024.1"/>
    <property type="molecule type" value="Genomic_DNA"/>
</dbReference>
<dbReference type="Pfam" id="PF07744">
    <property type="entry name" value="SPOC"/>
    <property type="match status" value="1"/>
</dbReference>
<comment type="similarity">
    <text evidence="2">Belongs to the RRM Spen family.</text>
</comment>
<dbReference type="Proteomes" id="UP000242188">
    <property type="component" value="Unassembled WGS sequence"/>
</dbReference>
<evidence type="ECO:0000313" key="14">
    <source>
        <dbReference type="Proteomes" id="UP000242188"/>
    </source>
</evidence>
<dbReference type="FunFam" id="2.40.290.10:FF:000002">
    <property type="entry name" value="Spen family transcriptional repressor"/>
    <property type="match status" value="1"/>
</dbReference>
<feature type="domain" description="SPOC" evidence="12">
    <location>
        <begin position="586"/>
        <end position="759"/>
    </location>
</feature>
<feature type="compositionally biased region" description="Basic and acidic residues" evidence="10">
    <location>
        <begin position="23"/>
        <end position="58"/>
    </location>
</feature>
<evidence type="ECO:0000259" key="11">
    <source>
        <dbReference type="PROSITE" id="PS50102"/>
    </source>
</evidence>
<dbReference type="STRING" id="6573.A0A210PEW0"/>
<dbReference type="GO" id="GO:0005634">
    <property type="term" value="C:nucleus"/>
    <property type="evidence" value="ECO:0007669"/>
    <property type="project" value="UniProtKB-SubCell"/>
</dbReference>
<keyword evidence="7" id="KW-0804">Transcription</keyword>
<dbReference type="GO" id="GO:0003723">
    <property type="term" value="F:RNA binding"/>
    <property type="evidence" value="ECO:0007669"/>
    <property type="project" value="UniProtKB-UniRule"/>
</dbReference>
<dbReference type="PANTHER" id="PTHR23189">
    <property type="entry name" value="RNA RECOGNITION MOTIF-CONTAINING"/>
    <property type="match status" value="1"/>
</dbReference>
<gene>
    <name evidence="13" type="ORF">KP79_PYT11375</name>
</gene>
<evidence type="ECO:0000313" key="13">
    <source>
        <dbReference type="EMBL" id="OWF35024.1"/>
    </source>
</evidence>
<evidence type="ECO:0000256" key="5">
    <source>
        <dbReference type="ARBA" id="ARBA00023015"/>
    </source>
</evidence>
<sequence length="760" mass="86543">MKRMQDRENSPRSKRSRSGYPGLDHESSRDRMSPDMDRRDSRGREPKPKPYRDFDHDIGPMSRGNKYHDRMGDGFGPARSEVRGPEYRSLCLSNISSKIPDAVLKDNLYHEFKKFGEFNVNVTFTGDQRVAYINFRYPEDARAAKHAKSKLIVFDRPVRVDPVFHRRRSSSPNNDMGRDYGGPSKGGYGHNSPPMQYGGRGGEGMGRGGANRRQNMGRGYISNQDNMPPPMSTSMERDNFDPQFQKDGASRKAPNEKFPYHLDHINPEDDIKATRTLFVGNLDYNIDLMELRQIFERFGAIEDIDVKRPQRGQGNAYAFLKYMNLDCAHQAKVEMSGQYIGRFQCKIGYGKVTPTTCLWVGGLGPWVTHQALEREFDRFGVIDRIEWPHGKTFAYVLYDNIDAATAACQEMRGFPFGDLNRRLRVDFADISHIISSPRPNDPPSPDGRDVSRNPQWRPPYEGPAGEHRDDWPLDDRGPSQRNSDPRDNSQGHRGRDVWEGGDRSRRPRTPDEFIDRQHKRSKSQEDKYDPKDRDVGRNRDNGRRPMHSQERDFSDGDRGDSRRFDERRISQGDKETEKALETVETVADMSKCLPAAWNGALILKSSAFPARMHVVGGNVTLVDNMMRDPSTTETPVLKVKQRLRLDQPKLEDVGRRVTGAGPRGHCILLALSGSLPHYEDTSVQQRPLKNLVTYLRQKDAAGVISLPNYDSKDKDNVGVLYAFPPCQFGYDYLMTKAPRLPPEPAVQDDYMVIVVIRGAA</sequence>
<proteinExistence type="inferred from homology"/>
<evidence type="ECO:0000256" key="3">
    <source>
        <dbReference type="ARBA" id="ARBA00022553"/>
    </source>
</evidence>
<organism evidence="13 14">
    <name type="scientific">Mizuhopecten yessoensis</name>
    <name type="common">Japanese scallop</name>
    <name type="synonym">Patinopecten yessoensis</name>
    <dbReference type="NCBI Taxonomy" id="6573"/>
    <lineage>
        <taxon>Eukaryota</taxon>
        <taxon>Metazoa</taxon>
        <taxon>Spiralia</taxon>
        <taxon>Lophotrochozoa</taxon>
        <taxon>Mollusca</taxon>
        <taxon>Bivalvia</taxon>
        <taxon>Autobranchia</taxon>
        <taxon>Pteriomorphia</taxon>
        <taxon>Pectinida</taxon>
        <taxon>Pectinoidea</taxon>
        <taxon>Pectinidae</taxon>
        <taxon>Mizuhopecten</taxon>
    </lineage>
</organism>
<dbReference type="Gene3D" id="2.40.290.10">
    <property type="match status" value="1"/>
</dbReference>
<feature type="domain" description="RRM" evidence="11">
    <location>
        <begin position="356"/>
        <end position="430"/>
    </location>
</feature>
<keyword evidence="6" id="KW-0175">Coiled coil</keyword>
<dbReference type="InterPro" id="IPR010912">
    <property type="entry name" value="SPOC_met"/>
</dbReference>
<protein>
    <submittedName>
        <fullName evidence="13">RNA-binding protein 15B</fullName>
    </submittedName>
</protein>
<feature type="region of interest" description="Disordered" evidence="10">
    <location>
        <begin position="165"/>
        <end position="207"/>
    </location>
</feature>
<evidence type="ECO:0000256" key="1">
    <source>
        <dbReference type="ARBA" id="ARBA00004123"/>
    </source>
</evidence>
<feature type="region of interest" description="Disordered" evidence="10">
    <location>
        <begin position="1"/>
        <end position="80"/>
    </location>
</feature>
<accession>A0A210PEW0</accession>
<keyword evidence="14" id="KW-1185">Reference proteome</keyword>
<evidence type="ECO:0000256" key="9">
    <source>
        <dbReference type="PROSITE-ProRule" id="PRU00176"/>
    </source>
</evidence>
<evidence type="ECO:0000256" key="10">
    <source>
        <dbReference type="SAM" id="MobiDB-lite"/>
    </source>
</evidence>
<reference evidence="13 14" key="1">
    <citation type="journal article" date="2017" name="Nat. Ecol. Evol.">
        <title>Scallop genome provides insights into evolution of bilaterian karyotype and development.</title>
        <authorList>
            <person name="Wang S."/>
            <person name="Zhang J."/>
            <person name="Jiao W."/>
            <person name="Li J."/>
            <person name="Xun X."/>
            <person name="Sun Y."/>
            <person name="Guo X."/>
            <person name="Huan P."/>
            <person name="Dong B."/>
            <person name="Zhang L."/>
            <person name="Hu X."/>
            <person name="Sun X."/>
            <person name="Wang J."/>
            <person name="Zhao C."/>
            <person name="Wang Y."/>
            <person name="Wang D."/>
            <person name="Huang X."/>
            <person name="Wang R."/>
            <person name="Lv J."/>
            <person name="Li Y."/>
            <person name="Zhang Z."/>
            <person name="Liu B."/>
            <person name="Lu W."/>
            <person name="Hui Y."/>
            <person name="Liang J."/>
            <person name="Zhou Z."/>
            <person name="Hou R."/>
            <person name="Li X."/>
            <person name="Liu Y."/>
            <person name="Li H."/>
            <person name="Ning X."/>
            <person name="Lin Y."/>
            <person name="Zhao L."/>
            <person name="Xing Q."/>
            <person name="Dou J."/>
            <person name="Li Y."/>
            <person name="Mao J."/>
            <person name="Guo H."/>
            <person name="Dou H."/>
            <person name="Li T."/>
            <person name="Mu C."/>
            <person name="Jiang W."/>
            <person name="Fu Q."/>
            <person name="Fu X."/>
            <person name="Miao Y."/>
            <person name="Liu J."/>
            <person name="Yu Q."/>
            <person name="Li R."/>
            <person name="Liao H."/>
            <person name="Li X."/>
            <person name="Kong Y."/>
            <person name="Jiang Z."/>
            <person name="Chourrout D."/>
            <person name="Li R."/>
            <person name="Bao Z."/>
        </authorList>
    </citation>
    <scope>NUCLEOTIDE SEQUENCE [LARGE SCALE GENOMIC DNA]</scope>
    <source>
        <strain evidence="13 14">PY_sf001</strain>
    </source>
</reference>
<dbReference type="InterPro" id="IPR012677">
    <property type="entry name" value="Nucleotide-bd_a/b_plait_sf"/>
</dbReference>
<feature type="region of interest" description="Disordered" evidence="10">
    <location>
        <begin position="433"/>
        <end position="581"/>
    </location>
</feature>
<feature type="compositionally biased region" description="Basic and acidic residues" evidence="10">
    <location>
        <begin position="464"/>
        <end position="581"/>
    </location>
</feature>
<dbReference type="InterPro" id="IPR035979">
    <property type="entry name" value="RBD_domain_sf"/>
</dbReference>
<evidence type="ECO:0000256" key="4">
    <source>
        <dbReference type="ARBA" id="ARBA00022884"/>
    </source>
</evidence>
<feature type="compositionally biased region" description="Gly residues" evidence="10">
    <location>
        <begin position="179"/>
        <end position="189"/>
    </location>
</feature>
<dbReference type="SUPFAM" id="SSF100939">
    <property type="entry name" value="SPOC domain-like"/>
    <property type="match status" value="1"/>
</dbReference>
<evidence type="ECO:0000256" key="7">
    <source>
        <dbReference type="ARBA" id="ARBA00023163"/>
    </source>
</evidence>
<comment type="caution">
    <text evidence="13">The sequence shown here is derived from an EMBL/GenBank/DDBJ whole genome shotgun (WGS) entry which is preliminary data.</text>
</comment>
<dbReference type="Gene3D" id="3.30.70.330">
    <property type="match status" value="3"/>
</dbReference>
<dbReference type="Pfam" id="PF00076">
    <property type="entry name" value="RRM_1"/>
    <property type="match status" value="3"/>
</dbReference>
<name>A0A210PEW0_MIZYE</name>
<feature type="domain" description="RRM" evidence="11">
    <location>
        <begin position="275"/>
        <end position="352"/>
    </location>
</feature>
<evidence type="ECO:0000256" key="2">
    <source>
        <dbReference type="ARBA" id="ARBA00005387"/>
    </source>
</evidence>
<keyword evidence="4 9" id="KW-0694">RNA-binding</keyword>
<dbReference type="CDD" id="cd12310">
    <property type="entry name" value="RRM3_Spen"/>
    <property type="match status" value="1"/>
</dbReference>
<dbReference type="SUPFAM" id="SSF54928">
    <property type="entry name" value="RNA-binding domain, RBD"/>
    <property type="match status" value="2"/>
</dbReference>
<evidence type="ECO:0000256" key="8">
    <source>
        <dbReference type="ARBA" id="ARBA00023242"/>
    </source>
</evidence>
<feature type="compositionally biased region" description="Basic and acidic residues" evidence="10">
    <location>
        <begin position="1"/>
        <end position="11"/>
    </location>
</feature>
<dbReference type="CDD" id="cd12309">
    <property type="entry name" value="RRM2_Spen"/>
    <property type="match status" value="1"/>
</dbReference>
<keyword evidence="5" id="KW-0805">Transcription regulation</keyword>
<dbReference type="SMART" id="SM00360">
    <property type="entry name" value="RRM"/>
    <property type="match status" value="3"/>
</dbReference>
<feature type="compositionally biased region" description="Gly residues" evidence="10">
    <location>
        <begin position="198"/>
        <end position="207"/>
    </location>
</feature>
<dbReference type="InterPro" id="IPR012921">
    <property type="entry name" value="SPOC_C"/>
</dbReference>
<dbReference type="CDD" id="cd12308">
    <property type="entry name" value="RRM1_Spen"/>
    <property type="match status" value="1"/>
</dbReference>